<dbReference type="AlphaFoldDB" id="A0A2B6RMN3"/>
<proteinExistence type="predicted"/>
<evidence type="ECO:0000313" key="2">
    <source>
        <dbReference type="Proteomes" id="UP000223472"/>
    </source>
</evidence>
<dbReference type="Proteomes" id="UP000223472">
    <property type="component" value="Unassembled WGS sequence"/>
</dbReference>
<accession>A0A2B6RMN3</accession>
<dbReference type="RefSeq" id="WP_098708106.1">
    <property type="nucleotide sequence ID" value="NZ_NVIY01000047.1"/>
</dbReference>
<name>A0A2B6RMN3_9BACI</name>
<organism evidence="1 2">
    <name type="scientific">Bacillus wiedmannii</name>
    <dbReference type="NCBI Taxonomy" id="1890302"/>
    <lineage>
        <taxon>Bacteria</taxon>
        <taxon>Bacillati</taxon>
        <taxon>Bacillota</taxon>
        <taxon>Bacilli</taxon>
        <taxon>Bacillales</taxon>
        <taxon>Bacillaceae</taxon>
        <taxon>Bacillus</taxon>
        <taxon>Bacillus cereus group</taxon>
    </lineage>
</organism>
<sequence>MSRKKILDLLNNCKGQYVRTSISGIGIVAARLLGYDSSTGMVELDIAYPWDIAGYTEVNLIDLVTITCIGWELPPQYQQHQYQQHHHGSTHGRQWIWTNQYGWIQVPY</sequence>
<dbReference type="EMBL" id="NVIY01000047">
    <property type="protein sequence ID" value="PGD30198.1"/>
    <property type="molecule type" value="Genomic_DNA"/>
</dbReference>
<comment type="caution">
    <text evidence="1">The sequence shown here is derived from an EMBL/GenBank/DDBJ whole genome shotgun (WGS) entry which is preliminary data.</text>
</comment>
<reference evidence="1 2" key="1">
    <citation type="submission" date="2017-09" db="EMBL/GenBank/DDBJ databases">
        <title>Large-scale bioinformatics analysis of Bacillus genomes uncovers conserved roles of natural products in bacterial physiology.</title>
        <authorList>
            <consortium name="Agbiome Team Llc"/>
            <person name="Bleich R.M."/>
            <person name="Grubbs K.J."/>
            <person name="Santa Maria K.C."/>
            <person name="Allen S.E."/>
            <person name="Farag S."/>
            <person name="Shank E.A."/>
            <person name="Bowers A."/>
        </authorList>
    </citation>
    <scope>NUCLEOTIDE SEQUENCE [LARGE SCALE GENOMIC DNA]</scope>
    <source>
        <strain evidence="1 2">AFS065610</strain>
    </source>
</reference>
<evidence type="ECO:0000313" key="1">
    <source>
        <dbReference type="EMBL" id="PGD30198.1"/>
    </source>
</evidence>
<gene>
    <name evidence="1" type="ORF">COM27_25490</name>
</gene>
<protein>
    <submittedName>
        <fullName evidence="1">Uncharacterized protein</fullName>
    </submittedName>
</protein>